<evidence type="ECO:0000313" key="2">
    <source>
        <dbReference type="EnsemblPlants" id="OGLUM12G11350.1"/>
    </source>
</evidence>
<organism evidence="2">
    <name type="scientific">Oryza glumipatula</name>
    <dbReference type="NCBI Taxonomy" id="40148"/>
    <lineage>
        <taxon>Eukaryota</taxon>
        <taxon>Viridiplantae</taxon>
        <taxon>Streptophyta</taxon>
        <taxon>Embryophyta</taxon>
        <taxon>Tracheophyta</taxon>
        <taxon>Spermatophyta</taxon>
        <taxon>Magnoliopsida</taxon>
        <taxon>Liliopsida</taxon>
        <taxon>Poales</taxon>
        <taxon>Poaceae</taxon>
        <taxon>BOP clade</taxon>
        <taxon>Oryzoideae</taxon>
        <taxon>Oryzeae</taxon>
        <taxon>Oryzinae</taxon>
        <taxon>Oryza</taxon>
    </lineage>
</organism>
<sequence>MVVIDKFGASTAAALGDDVTATAVVHATRFREERARSSGATRAAEHKKRRPLHQTAMAAGPAPNQVAMPIPAATNPCPVLEISTPAAPCQIAAPSLAIILVPAATSATRPAAASSPTKVLILAVVPF</sequence>
<proteinExistence type="predicted"/>
<dbReference type="AlphaFoldDB" id="A0A0E0BRY6"/>
<reference evidence="2" key="2">
    <citation type="submission" date="2018-05" db="EMBL/GenBank/DDBJ databases">
        <title>OgluRS3 (Oryza glumaepatula Reference Sequence Version 3).</title>
        <authorList>
            <person name="Zhang J."/>
            <person name="Kudrna D."/>
            <person name="Lee S."/>
            <person name="Talag J."/>
            <person name="Welchert J."/>
            <person name="Wing R.A."/>
        </authorList>
    </citation>
    <scope>NUCLEOTIDE SEQUENCE [LARGE SCALE GENOMIC DNA]</scope>
</reference>
<accession>A0A0E0BRY6</accession>
<dbReference type="HOGENOM" id="CLU_1973971_0_0_1"/>
<evidence type="ECO:0000313" key="3">
    <source>
        <dbReference type="Proteomes" id="UP000026961"/>
    </source>
</evidence>
<dbReference type="EnsemblPlants" id="OGLUM12G11350.1">
    <property type="protein sequence ID" value="OGLUM12G11350.1"/>
    <property type="gene ID" value="OGLUM12G11350"/>
</dbReference>
<keyword evidence="3" id="KW-1185">Reference proteome</keyword>
<protein>
    <submittedName>
        <fullName evidence="2">Uncharacterized protein</fullName>
    </submittedName>
</protein>
<name>A0A0E0BRY6_9ORYZ</name>
<evidence type="ECO:0000256" key="1">
    <source>
        <dbReference type="SAM" id="MobiDB-lite"/>
    </source>
</evidence>
<reference evidence="2" key="1">
    <citation type="submission" date="2015-04" db="UniProtKB">
        <authorList>
            <consortium name="EnsemblPlants"/>
        </authorList>
    </citation>
    <scope>IDENTIFICATION</scope>
</reference>
<dbReference type="Gramene" id="OGLUM12G11350.1">
    <property type="protein sequence ID" value="OGLUM12G11350.1"/>
    <property type="gene ID" value="OGLUM12G11350"/>
</dbReference>
<dbReference type="Proteomes" id="UP000026961">
    <property type="component" value="Chromosome 12"/>
</dbReference>
<feature type="region of interest" description="Disordered" evidence="1">
    <location>
        <begin position="32"/>
        <end position="57"/>
    </location>
</feature>